<sequence>MPAVTTSEKPASSAAKIAGGLMLVPRPDKCAVAALNCKTIQGGTRVNQDLMHGGAGLTEVTPEIQND</sequence>
<name>A0A7U6LYC3_PSEPU</name>
<gene>
    <name evidence="1" type="ORF">PPTS312_04750</name>
</gene>
<dbReference type="EMBL" id="AP022324">
    <property type="protein sequence ID" value="BBU42560.1"/>
    <property type="molecule type" value="Genomic_DNA"/>
</dbReference>
<accession>A0A7U6LYC3</accession>
<dbReference type="Proteomes" id="UP000464661">
    <property type="component" value="Chromosome"/>
</dbReference>
<reference evidence="1 2" key="1">
    <citation type="submission" date="2020-01" db="EMBL/GenBank/DDBJ databases">
        <title>Complete Genome Sequence of Pseudomonas putida Strain TS312, Harboring the HdtS type N-acyl-homoserine Lactone Synthase, Isolated from a Paper Mill.</title>
        <authorList>
            <person name="Hosoe A."/>
            <person name="Suenaga T."/>
            <person name="Sugi T."/>
            <person name="Izumi T."/>
            <person name="Nagai N."/>
            <person name="Terada A."/>
        </authorList>
    </citation>
    <scope>NUCLEOTIDE SEQUENCE [LARGE SCALE GENOMIC DNA]</scope>
    <source>
        <strain evidence="1 2">TS312</strain>
    </source>
</reference>
<evidence type="ECO:0000313" key="1">
    <source>
        <dbReference type="EMBL" id="BBU42560.1"/>
    </source>
</evidence>
<dbReference type="AlphaFoldDB" id="A0A7U6LYC3"/>
<proteinExistence type="predicted"/>
<evidence type="ECO:0000313" key="2">
    <source>
        <dbReference type="Proteomes" id="UP000464661"/>
    </source>
</evidence>
<organism evidence="1 2">
    <name type="scientific">Pseudomonas putida</name>
    <name type="common">Arthrobacter siderocapsulatus</name>
    <dbReference type="NCBI Taxonomy" id="303"/>
    <lineage>
        <taxon>Bacteria</taxon>
        <taxon>Pseudomonadati</taxon>
        <taxon>Pseudomonadota</taxon>
        <taxon>Gammaproteobacteria</taxon>
        <taxon>Pseudomonadales</taxon>
        <taxon>Pseudomonadaceae</taxon>
        <taxon>Pseudomonas</taxon>
    </lineage>
</organism>
<protein>
    <submittedName>
        <fullName evidence="1">Uncharacterized protein</fullName>
    </submittedName>
</protein>